<keyword evidence="3" id="KW-1185">Reference proteome</keyword>
<dbReference type="EMBL" id="APMY01000027">
    <property type="protein sequence ID" value="EOM77754.1"/>
    <property type="molecule type" value="Genomic_DNA"/>
</dbReference>
<dbReference type="Proteomes" id="UP000013525">
    <property type="component" value="Unassembled WGS sequence"/>
</dbReference>
<dbReference type="Pfam" id="PF03583">
    <property type="entry name" value="LIP"/>
    <property type="match status" value="1"/>
</dbReference>
<dbReference type="eggNOG" id="COG1073">
    <property type="taxonomic scope" value="Bacteria"/>
</dbReference>
<dbReference type="InterPro" id="IPR005152">
    <property type="entry name" value="Lipase_secreted"/>
</dbReference>
<dbReference type="Gene3D" id="1.10.260.130">
    <property type="match status" value="1"/>
</dbReference>
<name>R7WUB9_9NOCA</name>
<accession>R7WUB9</accession>
<evidence type="ECO:0000313" key="3">
    <source>
        <dbReference type="Proteomes" id="UP000013525"/>
    </source>
</evidence>
<dbReference type="GO" id="GO:0004806">
    <property type="term" value="F:triacylglycerol lipase activity"/>
    <property type="evidence" value="ECO:0007669"/>
    <property type="project" value="InterPro"/>
</dbReference>
<dbReference type="Gene3D" id="3.40.50.1820">
    <property type="entry name" value="alpha/beta hydrolase"/>
    <property type="match status" value="1"/>
</dbReference>
<evidence type="ECO:0000256" key="1">
    <source>
        <dbReference type="SAM" id="SignalP"/>
    </source>
</evidence>
<dbReference type="GO" id="GO:0016042">
    <property type="term" value="P:lipid catabolic process"/>
    <property type="evidence" value="ECO:0007669"/>
    <property type="project" value="InterPro"/>
</dbReference>
<feature type="chain" id="PRO_5004448144" evidence="1">
    <location>
        <begin position="21"/>
        <end position="437"/>
    </location>
</feature>
<dbReference type="PATRIC" id="fig|1273125.3.peg.878"/>
<comment type="caution">
    <text evidence="2">The sequence shown here is derived from an EMBL/GenBank/DDBJ whole genome shotgun (WGS) entry which is preliminary data.</text>
</comment>
<protein>
    <submittedName>
        <fullName evidence="2">Triacylglycerol lipase</fullName>
    </submittedName>
</protein>
<dbReference type="PANTHER" id="PTHR34853">
    <property type="match status" value="1"/>
</dbReference>
<sequence length="437" mass="46408">MAAALAVALCTLGAAGTAQARPEPSTPQLPDVFDGYVVSTFQDGRFATPQEILDGLHPDTAFYDEPELTGGEAPGTLLKSMPVEVQFSGFRPGNLRAWRLMYVTTGLDARTPEISTGILLVPDDGRDDATRPLIGYQEANDSVGPTCHPSTQWTGANPMDGASWSALGPLAQMFGDGLAVMISDVGNDADPAPKGVFAGRFAGHANLDGMRAALTLDDAGLSRQTPVSIFGIAGGGVGAAFAAEAQPEYAPELDVRSTVLEGMVVDQRNFMRVSDGSVGSGFAFATLLGLEPKYPEMRVDEKLTPLGRQVADWYRTQCQTPAYFTAPFVPLSSFFTSGLAPADIPEFQHVYDDNLLGTRAPGADVLIASCGADDSPMSLVPAQDARDLADRYRAGGTDVTYAPTDCSMTRFVTDMYGWGTDLFGMQTVDWMVATLRE</sequence>
<evidence type="ECO:0000313" key="2">
    <source>
        <dbReference type="EMBL" id="EOM77754.1"/>
    </source>
</evidence>
<proteinExistence type="predicted"/>
<dbReference type="AlphaFoldDB" id="R7WUB9"/>
<feature type="signal peptide" evidence="1">
    <location>
        <begin position="1"/>
        <end position="20"/>
    </location>
</feature>
<dbReference type="InterPro" id="IPR029058">
    <property type="entry name" value="AB_hydrolase_fold"/>
</dbReference>
<gene>
    <name evidence="2" type="ORF">Rrhod_0907</name>
</gene>
<keyword evidence="1" id="KW-0732">Signal</keyword>
<dbReference type="PANTHER" id="PTHR34853:SF1">
    <property type="entry name" value="LIPASE 5"/>
    <property type="match status" value="1"/>
</dbReference>
<organism evidence="2 3">
    <name type="scientific">Rhodococcus rhodnii LMG 5362</name>
    <dbReference type="NCBI Taxonomy" id="1273125"/>
    <lineage>
        <taxon>Bacteria</taxon>
        <taxon>Bacillati</taxon>
        <taxon>Actinomycetota</taxon>
        <taxon>Actinomycetes</taxon>
        <taxon>Mycobacteriales</taxon>
        <taxon>Nocardiaceae</taxon>
        <taxon>Rhodococcus</taxon>
    </lineage>
</organism>
<reference evidence="2 3" key="1">
    <citation type="journal article" date="2013" name="Genome Announc.">
        <title>Draft Genome Sequence of Rhodococcus rhodnii Strain LMG5362, a Symbiont of Rhodnius prolixus (Hemiptera, Reduviidae, Triatominae), the Principle Vector of Trypanosoma cruzi.</title>
        <authorList>
            <person name="Pachebat J.A."/>
            <person name="van Keulen G."/>
            <person name="Whitten M.M."/>
            <person name="Girdwood S."/>
            <person name="Del Sol R."/>
            <person name="Dyson P.J."/>
            <person name="Facey P.D."/>
        </authorList>
    </citation>
    <scope>NUCLEOTIDE SEQUENCE [LARGE SCALE GENOMIC DNA]</scope>
    <source>
        <strain evidence="2 3">LMG 5362</strain>
    </source>
</reference>